<feature type="transmembrane region" description="Helical" evidence="9">
    <location>
        <begin position="647"/>
        <end position="668"/>
    </location>
</feature>
<accession>A0A0C9U752</accession>
<dbReference type="Proteomes" id="UP000054279">
    <property type="component" value="Unassembled WGS sequence"/>
</dbReference>
<reference evidence="10 11" key="1">
    <citation type="submission" date="2014-06" db="EMBL/GenBank/DDBJ databases">
        <title>Evolutionary Origins and Diversification of the Mycorrhizal Mutualists.</title>
        <authorList>
            <consortium name="DOE Joint Genome Institute"/>
            <consortium name="Mycorrhizal Genomics Consortium"/>
            <person name="Kohler A."/>
            <person name="Kuo A."/>
            <person name="Nagy L.G."/>
            <person name="Floudas D."/>
            <person name="Copeland A."/>
            <person name="Barry K.W."/>
            <person name="Cichocki N."/>
            <person name="Veneault-Fourrey C."/>
            <person name="LaButti K."/>
            <person name="Lindquist E.A."/>
            <person name="Lipzen A."/>
            <person name="Lundell T."/>
            <person name="Morin E."/>
            <person name="Murat C."/>
            <person name="Riley R."/>
            <person name="Ohm R."/>
            <person name="Sun H."/>
            <person name="Tunlid A."/>
            <person name="Henrissat B."/>
            <person name="Grigoriev I.V."/>
            <person name="Hibbett D.S."/>
            <person name="Martin F."/>
        </authorList>
    </citation>
    <scope>NUCLEOTIDE SEQUENCE [LARGE SCALE GENOMIC DNA]</scope>
    <source>
        <strain evidence="10 11">SS14</strain>
    </source>
</reference>
<dbReference type="Pfam" id="PF03169">
    <property type="entry name" value="OPT"/>
    <property type="match status" value="1"/>
</dbReference>
<evidence type="ECO:0000256" key="2">
    <source>
        <dbReference type="ARBA" id="ARBA00008807"/>
    </source>
</evidence>
<dbReference type="InterPro" id="IPR004813">
    <property type="entry name" value="OPT"/>
</dbReference>
<evidence type="ECO:0008006" key="12">
    <source>
        <dbReference type="Google" id="ProtNLM"/>
    </source>
</evidence>
<keyword evidence="3" id="KW-0813">Transport</keyword>
<dbReference type="PANTHER" id="PTHR22601">
    <property type="entry name" value="ISP4 LIKE PROTEIN"/>
    <property type="match status" value="1"/>
</dbReference>
<keyword evidence="5" id="KW-0571">Peptide transport</keyword>
<proteinExistence type="inferred from homology"/>
<feature type="transmembrane region" description="Helical" evidence="9">
    <location>
        <begin position="206"/>
        <end position="224"/>
    </location>
</feature>
<evidence type="ECO:0000256" key="8">
    <source>
        <dbReference type="ARBA" id="ARBA00023136"/>
    </source>
</evidence>
<feature type="transmembrane region" description="Helical" evidence="9">
    <location>
        <begin position="99"/>
        <end position="117"/>
    </location>
</feature>
<evidence type="ECO:0000256" key="1">
    <source>
        <dbReference type="ARBA" id="ARBA00004141"/>
    </source>
</evidence>
<dbReference type="HOGENOM" id="CLU_004965_3_0_1"/>
<evidence type="ECO:0000256" key="4">
    <source>
        <dbReference type="ARBA" id="ARBA00022692"/>
    </source>
</evidence>
<evidence type="ECO:0000256" key="9">
    <source>
        <dbReference type="SAM" id="Phobius"/>
    </source>
</evidence>
<name>A0A0C9U752_SPHS4</name>
<feature type="transmembrane region" description="Helical" evidence="9">
    <location>
        <begin position="415"/>
        <end position="436"/>
    </location>
</feature>
<feature type="transmembrane region" description="Helical" evidence="9">
    <location>
        <begin position="230"/>
        <end position="252"/>
    </location>
</feature>
<keyword evidence="7 9" id="KW-1133">Transmembrane helix</keyword>
<dbReference type="GO" id="GO:0016020">
    <property type="term" value="C:membrane"/>
    <property type="evidence" value="ECO:0007669"/>
    <property type="project" value="UniProtKB-SubCell"/>
</dbReference>
<evidence type="ECO:0000313" key="10">
    <source>
        <dbReference type="EMBL" id="KIJ30174.1"/>
    </source>
</evidence>
<dbReference type="InterPro" id="IPR004648">
    <property type="entry name" value="Oligpept_transpt"/>
</dbReference>
<feature type="transmembrane region" description="Helical" evidence="9">
    <location>
        <begin position="469"/>
        <end position="487"/>
    </location>
</feature>
<comment type="similarity">
    <text evidence="2">Belongs to the oligopeptide OPT transporter family.</text>
</comment>
<dbReference type="GO" id="GO:0015031">
    <property type="term" value="P:protein transport"/>
    <property type="evidence" value="ECO:0007669"/>
    <property type="project" value="UniProtKB-KW"/>
</dbReference>
<feature type="transmembrane region" description="Helical" evidence="9">
    <location>
        <begin position="494"/>
        <end position="513"/>
    </location>
</feature>
<feature type="transmembrane region" description="Helical" evidence="9">
    <location>
        <begin position="580"/>
        <end position="602"/>
    </location>
</feature>
<dbReference type="OrthoDB" id="9986677at2759"/>
<feature type="transmembrane region" description="Helical" evidence="9">
    <location>
        <begin position="346"/>
        <end position="365"/>
    </location>
</feature>
<evidence type="ECO:0000256" key="5">
    <source>
        <dbReference type="ARBA" id="ARBA00022856"/>
    </source>
</evidence>
<dbReference type="AlphaFoldDB" id="A0A0C9U752"/>
<gene>
    <name evidence="10" type="ORF">M422DRAFT_268314</name>
</gene>
<evidence type="ECO:0000256" key="6">
    <source>
        <dbReference type="ARBA" id="ARBA00022927"/>
    </source>
</evidence>
<evidence type="ECO:0000256" key="7">
    <source>
        <dbReference type="ARBA" id="ARBA00022989"/>
    </source>
</evidence>
<keyword evidence="11" id="KW-1185">Reference proteome</keyword>
<evidence type="ECO:0000256" key="3">
    <source>
        <dbReference type="ARBA" id="ARBA00022448"/>
    </source>
</evidence>
<feature type="transmembrane region" description="Helical" evidence="9">
    <location>
        <begin position="264"/>
        <end position="281"/>
    </location>
</feature>
<keyword evidence="4 9" id="KW-0812">Transmembrane</keyword>
<comment type="subcellular location">
    <subcellularLocation>
        <location evidence="1">Membrane</location>
        <topology evidence="1">Multi-pass membrane protein</topology>
    </subcellularLocation>
</comment>
<keyword evidence="6" id="KW-0653">Protein transport</keyword>
<dbReference type="EMBL" id="KN837267">
    <property type="protein sequence ID" value="KIJ30174.1"/>
    <property type="molecule type" value="Genomic_DNA"/>
</dbReference>
<feature type="transmembrane region" description="Helical" evidence="9">
    <location>
        <begin position="519"/>
        <end position="538"/>
    </location>
</feature>
<evidence type="ECO:0000313" key="11">
    <source>
        <dbReference type="Proteomes" id="UP000054279"/>
    </source>
</evidence>
<protein>
    <recommendedName>
        <fullName evidence="12">Peptide transporter MTD1</fullName>
    </recommendedName>
</protein>
<dbReference type="GO" id="GO:0035673">
    <property type="term" value="F:oligopeptide transmembrane transporter activity"/>
    <property type="evidence" value="ECO:0007669"/>
    <property type="project" value="InterPro"/>
</dbReference>
<organism evidence="10 11">
    <name type="scientific">Sphaerobolus stellatus (strain SS14)</name>
    <dbReference type="NCBI Taxonomy" id="990650"/>
    <lineage>
        <taxon>Eukaryota</taxon>
        <taxon>Fungi</taxon>
        <taxon>Dikarya</taxon>
        <taxon>Basidiomycota</taxon>
        <taxon>Agaricomycotina</taxon>
        <taxon>Agaricomycetes</taxon>
        <taxon>Phallomycetidae</taxon>
        <taxon>Geastrales</taxon>
        <taxon>Sphaerobolaceae</taxon>
        <taxon>Sphaerobolus</taxon>
    </lineage>
</organism>
<sequence length="777" mass="86757">MTRHEDILAADRNDVAEVIEQMPHLSDEKRLSGSDFSSNEKYDQGKVEANIARVETDDYEDKLYDEHGKEKVLETPEDFATALVSLEDDPTLRIHTFRMWFSGIGLAVFGAVLGMLFQFRPQVISVSALFLQILAFMLGKMFEFIIPSPGSKYHKNNWFWNFMNPGPFNIKEHVAAQIMANTAAGAALACFVFASDDLFYNITVNAGNAIFTLFASQLMGYGFAGMFRSFLVYPTVMLYPQNLIYVNLFDVLHRSKGELLQGKRLRFFWIVCGAVFVYEWLPEYIAPLLGSFNIVCLAVRDSNWVSYIFGGAEGNEGMGLLGFGLDWANITSAPFYQPLATQISTYVGWAVNYLLLPLVFAGNLWHSKNFPFISQNLFFENGTVYDQNLILNPDFSLNKTAFEIVGQPWQSGSTVIFNIGVNLSIGATFVHIGLWYGKDLYKAFSDYLRGTPTPDPHYAKMKVYKEVPMWWYGSLSLAAFVVAMVTTHTENSQLPWWALIVALIIAVVVLPFYGAMNAIFAWTPVIANLFQILGAGLIPGSSQANMYFELYSSRALDQAVLMLGDLKLGQYTKLPPRATFVVQIAGTVVGALLNYVIMQTVINNERPILLSNEGTRVWSGQQIQSFNANAVLWGALGKEIYGPKGPYFIVPLAIIIGLALPIVPWLLYKKYRWGWLPFVNTAVLSYNIGDLAGGTNGYINTWMAIGLTSHFYIRKYRAGWFRKYNYLFGAAIDGGAQIFVFIFSFALAGAGGKAVAFPTWALNPTGNADYCKVTGQE</sequence>
<feature type="transmembrane region" description="Helical" evidence="9">
    <location>
        <begin position="174"/>
        <end position="194"/>
    </location>
</feature>
<keyword evidence="8 9" id="KW-0472">Membrane</keyword>
<feature type="transmembrane region" description="Helical" evidence="9">
    <location>
        <begin position="724"/>
        <end position="748"/>
    </location>
</feature>
<dbReference type="NCBIfam" id="TIGR00728">
    <property type="entry name" value="OPT_sfam"/>
    <property type="match status" value="1"/>
</dbReference>
<feature type="transmembrane region" description="Helical" evidence="9">
    <location>
        <begin position="124"/>
        <end position="146"/>
    </location>
</feature>